<keyword evidence="3" id="KW-0235">DNA replication</keyword>
<evidence type="ECO:0000313" key="11">
    <source>
        <dbReference type="RefSeq" id="XP_010261781.1"/>
    </source>
</evidence>
<comment type="subcellular location">
    <subcellularLocation>
        <location evidence="1">Nucleus</location>
    </subcellularLocation>
</comment>
<evidence type="ECO:0000256" key="3">
    <source>
        <dbReference type="ARBA" id="ARBA00022705"/>
    </source>
</evidence>
<dbReference type="OMA" id="TFHFIDC"/>
<evidence type="ECO:0000313" key="10">
    <source>
        <dbReference type="Proteomes" id="UP000189703"/>
    </source>
</evidence>
<dbReference type="GO" id="GO:0006289">
    <property type="term" value="P:nucleotide-excision repair"/>
    <property type="evidence" value="ECO:0000318"/>
    <property type="project" value="GO_Central"/>
</dbReference>
<feature type="region of interest" description="Disordered" evidence="9">
    <location>
        <begin position="12"/>
        <end position="36"/>
    </location>
</feature>
<dbReference type="FunCoup" id="A0A1U8AI41">
    <property type="interactions" value="3437"/>
</dbReference>
<dbReference type="InterPro" id="IPR014646">
    <property type="entry name" value="Rfa2/RPA32"/>
</dbReference>
<dbReference type="eggNOG" id="KOG3108">
    <property type="taxonomic scope" value="Eukaryota"/>
</dbReference>
<gene>
    <name evidence="11" type="primary">LOC104600508</name>
</gene>
<keyword evidence="5" id="KW-0238">DNA-binding</keyword>
<dbReference type="FunFam" id="1.10.10.10:FF:000168">
    <property type="entry name" value="Replication protein A 32 kDa subunit"/>
    <property type="match status" value="1"/>
</dbReference>
<dbReference type="InterPro" id="IPR036388">
    <property type="entry name" value="WH-like_DNA-bd_sf"/>
</dbReference>
<keyword evidence="7" id="KW-0234">DNA repair</keyword>
<dbReference type="PIRSF" id="PIRSF036949">
    <property type="entry name" value="RPA32"/>
    <property type="match status" value="1"/>
</dbReference>
<evidence type="ECO:0000256" key="1">
    <source>
        <dbReference type="ARBA" id="ARBA00004123"/>
    </source>
</evidence>
<dbReference type="InterPro" id="IPR040260">
    <property type="entry name" value="RFA2-like"/>
</dbReference>
<evidence type="ECO:0000256" key="7">
    <source>
        <dbReference type="ARBA" id="ARBA00023204"/>
    </source>
</evidence>
<comment type="similarity">
    <text evidence="2">Belongs to the replication factor A protein 2 family.</text>
</comment>
<dbReference type="Pfam" id="PF08784">
    <property type="entry name" value="RPA_C"/>
    <property type="match status" value="1"/>
</dbReference>
<evidence type="ECO:0000256" key="5">
    <source>
        <dbReference type="ARBA" id="ARBA00023125"/>
    </source>
</evidence>
<reference evidence="11" key="1">
    <citation type="submission" date="2025-08" db="UniProtKB">
        <authorList>
            <consortium name="RefSeq"/>
        </authorList>
    </citation>
    <scope>IDENTIFICATION</scope>
</reference>
<keyword evidence="10" id="KW-1185">Reference proteome</keyword>
<dbReference type="RefSeq" id="XP_010261781.1">
    <property type="nucleotide sequence ID" value="XM_010263479.1"/>
</dbReference>
<dbReference type="InterPro" id="IPR014892">
    <property type="entry name" value="RPA_C"/>
</dbReference>
<dbReference type="InterPro" id="IPR036390">
    <property type="entry name" value="WH_DNA-bd_sf"/>
</dbReference>
<dbReference type="CDD" id="cd04478">
    <property type="entry name" value="RPA2_DBD_D"/>
    <property type="match status" value="1"/>
</dbReference>
<feature type="compositionally biased region" description="Polar residues" evidence="9">
    <location>
        <begin position="20"/>
        <end position="29"/>
    </location>
</feature>
<evidence type="ECO:0000256" key="2">
    <source>
        <dbReference type="ARBA" id="ARBA00007815"/>
    </source>
</evidence>
<sequence>MHASQFDGNAAFSGGGFMPSQATQTTDTGFSPAKNRDAQGLLPLTVKQISEAFHSSDEKSNFVVDGVDVNNVSLVGMLFNKAERVTDVGFVLDDGTGRIDCHRWVNETIDTKEMEGIQDGMYVEIHGHLKGFQGKRQLVAFSVRPVTDFNQITHHFIQCIYVHTYNTKLQKMQGGTSQMVNPVLNTPLQNGSKGYQAAAIPNQFSGQFSSDGLKGIDQMVLDYLQQPSNLAQEKGVHRDEIARQLKIPLDKIMESIRSLEEEGLIYSTIDECHYKSTGNG</sequence>
<keyword evidence="4" id="KW-0227">DNA damage</keyword>
<evidence type="ECO:0000256" key="8">
    <source>
        <dbReference type="ARBA" id="ARBA00023242"/>
    </source>
</evidence>
<evidence type="ECO:0000256" key="6">
    <source>
        <dbReference type="ARBA" id="ARBA00023172"/>
    </source>
</evidence>
<dbReference type="Gene3D" id="2.40.50.140">
    <property type="entry name" value="Nucleic acid-binding proteins"/>
    <property type="match status" value="1"/>
</dbReference>
<proteinExistence type="inferred from homology"/>
<evidence type="ECO:0000256" key="4">
    <source>
        <dbReference type="ARBA" id="ARBA00022763"/>
    </source>
</evidence>
<dbReference type="GO" id="GO:0005662">
    <property type="term" value="C:DNA replication factor A complex"/>
    <property type="evidence" value="ECO:0000318"/>
    <property type="project" value="GO_Central"/>
</dbReference>
<dbReference type="STRING" id="4432.A0A1U8AI41"/>
<dbReference type="FunFam" id="2.40.50.140:FF:000184">
    <property type="entry name" value="replication protein A 32 kDa subunit A-like"/>
    <property type="match status" value="1"/>
</dbReference>
<dbReference type="GeneID" id="104600508"/>
<dbReference type="GO" id="GO:0003697">
    <property type="term" value="F:single-stranded DNA binding"/>
    <property type="evidence" value="ECO:0000318"/>
    <property type="project" value="GO_Central"/>
</dbReference>
<dbReference type="SUPFAM" id="SSF46785">
    <property type="entry name" value="Winged helix' DNA-binding domain"/>
    <property type="match status" value="1"/>
</dbReference>
<dbReference type="KEGG" id="nnu:104600508"/>
<dbReference type="PANTHER" id="PTHR13989:SF16">
    <property type="entry name" value="REPLICATION PROTEIN A2"/>
    <property type="match status" value="1"/>
</dbReference>
<evidence type="ECO:0000256" key="9">
    <source>
        <dbReference type="SAM" id="MobiDB-lite"/>
    </source>
</evidence>
<organism evidence="10 11">
    <name type="scientific">Nelumbo nucifera</name>
    <name type="common">Sacred lotus</name>
    <dbReference type="NCBI Taxonomy" id="4432"/>
    <lineage>
        <taxon>Eukaryota</taxon>
        <taxon>Viridiplantae</taxon>
        <taxon>Streptophyta</taxon>
        <taxon>Embryophyta</taxon>
        <taxon>Tracheophyta</taxon>
        <taxon>Spermatophyta</taxon>
        <taxon>Magnoliopsida</taxon>
        <taxon>Proteales</taxon>
        <taxon>Nelumbonaceae</taxon>
        <taxon>Nelumbo</taxon>
    </lineage>
</organism>
<protein>
    <submittedName>
        <fullName evidence="11">Replication protein A 32 kDa subunit A</fullName>
    </submittedName>
</protein>
<dbReference type="GO" id="GO:0006260">
    <property type="term" value="P:DNA replication"/>
    <property type="evidence" value="ECO:0000318"/>
    <property type="project" value="GO_Central"/>
</dbReference>
<name>A0A1U8AI41_NELNU</name>
<dbReference type="Proteomes" id="UP000189703">
    <property type="component" value="Unplaced"/>
</dbReference>
<dbReference type="InterPro" id="IPR012340">
    <property type="entry name" value="NA-bd_OB-fold"/>
</dbReference>
<dbReference type="GO" id="GO:0035861">
    <property type="term" value="C:site of double-strand break"/>
    <property type="evidence" value="ECO:0000318"/>
    <property type="project" value="GO_Central"/>
</dbReference>
<dbReference type="GO" id="GO:0042162">
    <property type="term" value="F:telomeric DNA binding"/>
    <property type="evidence" value="ECO:0000318"/>
    <property type="project" value="GO_Central"/>
</dbReference>
<keyword evidence="6" id="KW-0233">DNA recombination</keyword>
<accession>A0A1U8AI41</accession>
<dbReference type="PANTHER" id="PTHR13989">
    <property type="entry name" value="REPLICATION PROTEIN A-RELATED"/>
    <property type="match status" value="1"/>
</dbReference>
<dbReference type="InterPro" id="IPR004365">
    <property type="entry name" value="NA-bd_OB_tRNA"/>
</dbReference>
<dbReference type="OrthoDB" id="25571at2759"/>
<keyword evidence="8" id="KW-0539">Nucleus</keyword>
<dbReference type="GO" id="GO:0000724">
    <property type="term" value="P:double-strand break repair via homologous recombination"/>
    <property type="evidence" value="ECO:0000318"/>
    <property type="project" value="GO_Central"/>
</dbReference>
<dbReference type="GO" id="GO:0000781">
    <property type="term" value="C:chromosome, telomeric region"/>
    <property type="evidence" value="ECO:0000318"/>
    <property type="project" value="GO_Central"/>
</dbReference>
<dbReference type="Pfam" id="PF01336">
    <property type="entry name" value="tRNA_anti-codon"/>
    <property type="match status" value="1"/>
</dbReference>
<dbReference type="AlphaFoldDB" id="A0A1U8AI41"/>
<dbReference type="SUPFAM" id="SSF50249">
    <property type="entry name" value="Nucleic acid-binding proteins"/>
    <property type="match status" value="1"/>
</dbReference>
<dbReference type="Gene3D" id="1.10.10.10">
    <property type="entry name" value="Winged helix-like DNA-binding domain superfamily/Winged helix DNA-binding domain"/>
    <property type="match status" value="1"/>
</dbReference>